<dbReference type="Proteomes" id="UP000651208">
    <property type="component" value="Unassembled WGS sequence"/>
</dbReference>
<name>A0ABR7QX05_9GAMM</name>
<protein>
    <recommendedName>
        <fullName evidence="3">DUF4123 domain-containing protein</fullName>
    </recommendedName>
</protein>
<evidence type="ECO:0000313" key="1">
    <source>
        <dbReference type="EMBL" id="MBC9130737.1"/>
    </source>
</evidence>
<evidence type="ECO:0008006" key="3">
    <source>
        <dbReference type="Google" id="ProtNLM"/>
    </source>
</evidence>
<proteinExistence type="predicted"/>
<dbReference type="EMBL" id="JABURY010000012">
    <property type="protein sequence ID" value="MBC9130737.1"/>
    <property type="molecule type" value="Genomic_DNA"/>
</dbReference>
<gene>
    <name evidence="1" type="ORF">FcAc13_05365</name>
</gene>
<dbReference type="RefSeq" id="WP_187755186.1">
    <property type="nucleotide sequence ID" value="NZ_JABURY010000012.1"/>
</dbReference>
<keyword evidence="2" id="KW-1185">Reference proteome</keyword>
<accession>A0ABR7QX05</accession>
<reference evidence="1 2" key="1">
    <citation type="submission" date="2020-06" db="EMBL/GenBank/DDBJ databases">
        <title>Frischella cerana isolated from Apis cerana gut homogenate.</title>
        <authorList>
            <person name="Wolter L.A."/>
            <person name="Suenami S."/>
            <person name="Miyazaki R."/>
        </authorList>
    </citation>
    <scope>NUCLEOTIDE SEQUENCE [LARGE SCALE GENOMIC DNA]</scope>
    <source>
        <strain evidence="1 2">Ac13</strain>
    </source>
</reference>
<comment type="caution">
    <text evidence="1">The sequence shown here is derived from an EMBL/GenBank/DDBJ whole genome shotgun (WGS) entry which is preliminary data.</text>
</comment>
<sequence>MQLPIQQLLTELDNEANRKKYRYLLIDNLASISELDFMHLDNMTERLGSNAITTVLRPDLAHSPEACPQLLNIAKPHRALDDKIIHYSVIQATLELMRTKRYICSWFVSEQPAEVVAELLVQVGIFIGQRCQLSFLPFHEPFRFQLLHESNQISALWLPSILNFSDSYYYLDLQGQLKQLKRPDPLPAGIDLFMSEPAQLYQKNARHLFQLYLSWQRYCQQVGRTSDENTLMRVANAYLNASRRGLKHSGDRALFTLMTLRYGDLSSHQRLQQAIDNAINAPGSLADEFKLVDKSSFLDLSQ</sequence>
<evidence type="ECO:0000313" key="2">
    <source>
        <dbReference type="Proteomes" id="UP000651208"/>
    </source>
</evidence>
<organism evidence="1 2">
    <name type="scientific">Frischella japonica</name>
    <dbReference type="NCBI Taxonomy" id="2741544"/>
    <lineage>
        <taxon>Bacteria</taxon>
        <taxon>Pseudomonadati</taxon>
        <taxon>Pseudomonadota</taxon>
        <taxon>Gammaproteobacteria</taxon>
        <taxon>Orbales</taxon>
        <taxon>Orbaceae</taxon>
        <taxon>Frischella</taxon>
    </lineage>
</organism>